<dbReference type="GO" id="GO:0044205">
    <property type="term" value="P:'de novo' UMP biosynthetic process"/>
    <property type="evidence" value="ECO:0007669"/>
    <property type="project" value="UniProtKB-UniRule"/>
</dbReference>
<keyword evidence="5 7" id="KW-0460">Magnesium</keyword>
<dbReference type="GO" id="GO:0019856">
    <property type="term" value="P:pyrimidine nucleobase biosynthetic process"/>
    <property type="evidence" value="ECO:0007669"/>
    <property type="project" value="InterPro"/>
</dbReference>
<dbReference type="Proteomes" id="UP000184148">
    <property type="component" value="Unassembled WGS sequence"/>
</dbReference>
<dbReference type="InterPro" id="IPR023031">
    <property type="entry name" value="OPRT"/>
</dbReference>
<reference evidence="10" key="1">
    <citation type="submission" date="2016-11" db="EMBL/GenBank/DDBJ databases">
        <authorList>
            <person name="Varghese N."/>
            <person name="Submissions S."/>
        </authorList>
    </citation>
    <scope>NUCLEOTIDE SEQUENCE [LARGE SCALE GENOMIC DNA]</scope>
    <source>
        <strain evidence="10">DSM 12395</strain>
    </source>
</reference>
<feature type="binding site" evidence="7">
    <location>
        <position position="118"/>
    </location>
    <ligand>
        <name>orotate</name>
        <dbReference type="ChEBI" id="CHEBI:30839"/>
    </ligand>
</feature>
<dbReference type="OrthoDB" id="9783570at2"/>
<dbReference type="AlphaFoldDB" id="A0A1M4SSS1"/>
<dbReference type="HAMAP" id="MF_01208">
    <property type="entry name" value="PyrE"/>
    <property type="match status" value="1"/>
</dbReference>
<evidence type="ECO:0000256" key="2">
    <source>
        <dbReference type="ARBA" id="ARBA00011971"/>
    </source>
</evidence>
<keyword evidence="6 7" id="KW-0665">Pyrimidine biosynthesis</keyword>
<dbReference type="Gene3D" id="3.40.50.2020">
    <property type="match status" value="1"/>
</dbReference>
<dbReference type="EC" id="2.4.2.10" evidence="2 7"/>
<dbReference type="NCBIfam" id="TIGR01367">
    <property type="entry name" value="pyrE_Therm"/>
    <property type="match status" value="1"/>
</dbReference>
<evidence type="ECO:0000256" key="1">
    <source>
        <dbReference type="ARBA" id="ARBA00004889"/>
    </source>
</evidence>
<dbReference type="GO" id="GO:0004588">
    <property type="term" value="F:orotate phosphoribosyltransferase activity"/>
    <property type="evidence" value="ECO:0007669"/>
    <property type="project" value="UniProtKB-UniRule"/>
</dbReference>
<comment type="cofactor">
    <cofactor evidence="7">
        <name>Mg(2+)</name>
        <dbReference type="ChEBI" id="CHEBI:18420"/>
    </cofactor>
</comment>
<dbReference type="GO" id="GO:0000287">
    <property type="term" value="F:magnesium ion binding"/>
    <property type="evidence" value="ECO:0007669"/>
    <property type="project" value="UniProtKB-UniRule"/>
</dbReference>
<comment type="function">
    <text evidence="7">Catalyzes the transfer of a ribosyl phosphate group from 5-phosphoribose 1-diphosphate to orotate, leading to the formation of orotidine monophosphate (OMP).</text>
</comment>
<dbReference type="UniPathway" id="UPA00070">
    <property type="reaction ID" value="UER00119"/>
</dbReference>
<dbReference type="SUPFAM" id="SSF53271">
    <property type="entry name" value="PRTase-like"/>
    <property type="match status" value="1"/>
</dbReference>
<dbReference type="InterPro" id="IPR006273">
    <property type="entry name" value="Orotate_PRibTrfase_bac"/>
</dbReference>
<evidence type="ECO:0000256" key="3">
    <source>
        <dbReference type="ARBA" id="ARBA00022676"/>
    </source>
</evidence>
<dbReference type="EMBL" id="FQUY01000001">
    <property type="protein sequence ID" value="SHE35236.1"/>
    <property type="molecule type" value="Genomic_DNA"/>
</dbReference>
<gene>
    <name evidence="7" type="primary">pyrE</name>
    <name evidence="9" type="ORF">SAMN02745133_00224</name>
</gene>
<comment type="caution">
    <text evidence="7">Lacks conserved residue(s) required for the propagation of feature annotation.</text>
</comment>
<proteinExistence type="inferred from homology"/>
<evidence type="ECO:0000313" key="9">
    <source>
        <dbReference type="EMBL" id="SHE35236.1"/>
    </source>
</evidence>
<protein>
    <recommendedName>
        <fullName evidence="2 7">Orotate phosphoribosyltransferase</fullName>
        <shortName evidence="7">OPRT</shortName>
        <shortName evidence="7">OPRTase</shortName>
        <ecNumber evidence="2 7">2.4.2.10</ecNumber>
    </recommendedName>
</protein>
<sequence>MTREEILDIFTKTGAMLTGHFRLTSGKHSNRYFQCAQVLQYPHYTERLCQEIAQRFAGQGVETVIGPAMGGILVSYEVARALGVRSLFTERENGKMLLRRNFTVAPGEKVLVVEDVITTGGSVAEVIELVRGLGGEVVGVGVLVDRSNGKADLGVRTEALLTVSVETFEPDHCPLCDQGIPAIKPGSRQV</sequence>
<dbReference type="PANTHER" id="PTHR19278:SF9">
    <property type="entry name" value="URIDINE 5'-MONOPHOSPHATE SYNTHASE"/>
    <property type="match status" value="1"/>
</dbReference>
<dbReference type="Pfam" id="PF00156">
    <property type="entry name" value="Pribosyltran"/>
    <property type="match status" value="1"/>
</dbReference>
<comment type="catalytic activity">
    <reaction evidence="7">
        <text>orotidine 5'-phosphate + diphosphate = orotate + 5-phospho-alpha-D-ribose 1-diphosphate</text>
        <dbReference type="Rhea" id="RHEA:10380"/>
        <dbReference type="ChEBI" id="CHEBI:30839"/>
        <dbReference type="ChEBI" id="CHEBI:33019"/>
        <dbReference type="ChEBI" id="CHEBI:57538"/>
        <dbReference type="ChEBI" id="CHEBI:58017"/>
        <dbReference type="EC" id="2.4.2.10"/>
    </reaction>
</comment>
<name>A0A1M4SSS1_9FIRM</name>
<feature type="binding site" evidence="7">
    <location>
        <position position="146"/>
    </location>
    <ligand>
        <name>orotate</name>
        <dbReference type="ChEBI" id="CHEBI:30839"/>
    </ligand>
</feature>
<feature type="domain" description="Phosphoribosyltransferase" evidence="8">
    <location>
        <begin position="47"/>
        <end position="150"/>
    </location>
</feature>
<dbReference type="CDD" id="cd06223">
    <property type="entry name" value="PRTases_typeI"/>
    <property type="match status" value="1"/>
</dbReference>
<evidence type="ECO:0000313" key="10">
    <source>
        <dbReference type="Proteomes" id="UP000184148"/>
    </source>
</evidence>
<evidence type="ECO:0000256" key="4">
    <source>
        <dbReference type="ARBA" id="ARBA00022679"/>
    </source>
</evidence>
<organism evidence="9 10">
    <name type="scientific">Desulforamulus putei DSM 12395</name>
    <dbReference type="NCBI Taxonomy" id="1121429"/>
    <lineage>
        <taxon>Bacteria</taxon>
        <taxon>Bacillati</taxon>
        <taxon>Bacillota</taxon>
        <taxon>Clostridia</taxon>
        <taxon>Eubacteriales</taxon>
        <taxon>Peptococcaceae</taxon>
        <taxon>Desulforamulus</taxon>
    </lineage>
</organism>
<evidence type="ECO:0000256" key="5">
    <source>
        <dbReference type="ARBA" id="ARBA00022842"/>
    </source>
</evidence>
<accession>A0A1M4SSS1</accession>
<evidence type="ECO:0000259" key="8">
    <source>
        <dbReference type="Pfam" id="PF00156"/>
    </source>
</evidence>
<keyword evidence="3 7" id="KW-0328">Glycosyltransferase</keyword>
<keyword evidence="10" id="KW-1185">Reference proteome</keyword>
<evidence type="ECO:0000256" key="7">
    <source>
        <dbReference type="HAMAP-Rule" id="MF_01208"/>
    </source>
</evidence>
<dbReference type="RefSeq" id="WP_073234363.1">
    <property type="nucleotide sequence ID" value="NZ_FQUY01000001.1"/>
</dbReference>
<dbReference type="STRING" id="1121429.SAMN02745133_00224"/>
<keyword evidence="4 7" id="KW-0808">Transferase</keyword>
<comment type="subunit">
    <text evidence="7">Homodimer.</text>
</comment>
<comment type="pathway">
    <text evidence="1 7">Pyrimidine metabolism; UMP biosynthesis via de novo pathway; UMP from orotate: step 1/2.</text>
</comment>
<dbReference type="InterPro" id="IPR000836">
    <property type="entry name" value="PRTase_dom"/>
</dbReference>
<dbReference type="PANTHER" id="PTHR19278">
    <property type="entry name" value="OROTATE PHOSPHORIBOSYLTRANSFERASE"/>
    <property type="match status" value="1"/>
</dbReference>
<evidence type="ECO:0000256" key="6">
    <source>
        <dbReference type="ARBA" id="ARBA00022975"/>
    </source>
</evidence>
<dbReference type="InterPro" id="IPR029057">
    <property type="entry name" value="PRTase-like"/>
</dbReference>
<feature type="binding site" description="in other chain" evidence="7">
    <location>
        <begin position="114"/>
        <end position="122"/>
    </location>
    <ligand>
        <name>5-phospho-alpha-D-ribose 1-diphosphate</name>
        <dbReference type="ChEBI" id="CHEBI:58017"/>
        <note>ligand shared between dimeric partners</note>
    </ligand>
</feature>
<comment type="similarity">
    <text evidence="7">Belongs to the purine/pyrimidine phosphoribosyltransferase family. PyrE subfamily.</text>
</comment>